<comment type="subcellular location">
    <subcellularLocation>
        <location evidence="1">Cytoplasm</location>
        <location evidence="1">Cytosol</location>
    </subcellularLocation>
</comment>
<name>A0A081ND18_9GAMM</name>
<dbReference type="EMBL" id="JOKH01000005">
    <property type="protein sequence ID" value="KEQ16341.1"/>
    <property type="molecule type" value="Genomic_DNA"/>
</dbReference>
<evidence type="ECO:0000256" key="3">
    <source>
        <dbReference type="ARBA" id="ARBA00022795"/>
    </source>
</evidence>
<evidence type="ECO:0000256" key="1">
    <source>
        <dbReference type="ARBA" id="ARBA00004514"/>
    </source>
</evidence>
<gene>
    <name evidence="6" type="ORF">GZ78_20890</name>
</gene>
<keyword evidence="3" id="KW-1005">Bacterial flagellum biogenesis</keyword>
<reference evidence="6 7" key="1">
    <citation type="submission" date="2014-06" db="EMBL/GenBank/DDBJ databases">
        <title>Whole Genome Sequences of Three Symbiotic Endozoicomonas Bacteria.</title>
        <authorList>
            <person name="Neave M.J."/>
            <person name="Apprill A."/>
            <person name="Voolstra C.R."/>
        </authorList>
    </citation>
    <scope>NUCLEOTIDE SEQUENCE [LARGE SCALE GENOMIC DNA]</scope>
    <source>
        <strain evidence="6 7">DSM 25634</strain>
    </source>
</reference>
<dbReference type="Proteomes" id="UP000028073">
    <property type="component" value="Unassembled WGS sequence"/>
</dbReference>
<evidence type="ECO:0000256" key="2">
    <source>
        <dbReference type="ARBA" id="ARBA00022490"/>
    </source>
</evidence>
<dbReference type="InterPro" id="IPR008622">
    <property type="entry name" value="FliT"/>
</dbReference>
<keyword evidence="7" id="KW-1185">Reference proteome</keyword>
<evidence type="ECO:0000256" key="5">
    <source>
        <dbReference type="ARBA" id="ARBA00093797"/>
    </source>
</evidence>
<comment type="caution">
    <text evidence="6">The sequence shown here is derived from an EMBL/GenBank/DDBJ whole genome shotgun (WGS) entry which is preliminary data.</text>
</comment>
<evidence type="ECO:0000256" key="4">
    <source>
        <dbReference type="ARBA" id="ARBA00023186"/>
    </source>
</evidence>
<dbReference type="STRING" id="1137799.GZ78_20890"/>
<accession>A0A081ND18</accession>
<dbReference type="Pfam" id="PF05400">
    <property type="entry name" value="FliT"/>
    <property type="match status" value="1"/>
</dbReference>
<keyword evidence="2" id="KW-0963">Cytoplasm</keyword>
<dbReference type="RefSeq" id="WP_034839775.1">
    <property type="nucleotide sequence ID" value="NZ_JOKH01000005.1"/>
</dbReference>
<organism evidence="6 7">
    <name type="scientific">Endozoicomonas numazuensis</name>
    <dbReference type="NCBI Taxonomy" id="1137799"/>
    <lineage>
        <taxon>Bacteria</taxon>
        <taxon>Pseudomonadati</taxon>
        <taxon>Pseudomonadota</taxon>
        <taxon>Gammaproteobacteria</taxon>
        <taxon>Oceanospirillales</taxon>
        <taxon>Endozoicomonadaceae</taxon>
        <taxon>Endozoicomonas</taxon>
    </lineage>
</organism>
<evidence type="ECO:0000313" key="7">
    <source>
        <dbReference type="Proteomes" id="UP000028073"/>
    </source>
</evidence>
<sequence>MKNPDIVKEKLQEAIHNLSTATRNKDWTTLEALDSEARQAIEDALENGSSPSEEVKRLLGDLQMLYQEMISACQLERDHIQEQLMASKRRQAAIDSYQQSDKSRG</sequence>
<protein>
    <recommendedName>
        <fullName evidence="5">Flagellar protein FliT</fullName>
    </recommendedName>
</protein>
<keyword evidence="4" id="KW-0143">Chaperone</keyword>
<dbReference type="OrthoDB" id="7013020at2"/>
<evidence type="ECO:0000313" key="6">
    <source>
        <dbReference type="EMBL" id="KEQ16341.1"/>
    </source>
</evidence>
<proteinExistence type="predicted"/>
<dbReference type="AlphaFoldDB" id="A0A081ND18"/>